<feature type="compositionally biased region" description="Basic and acidic residues" evidence="1">
    <location>
        <begin position="406"/>
        <end position="425"/>
    </location>
</feature>
<keyword evidence="3" id="KW-1185">Reference proteome</keyword>
<feature type="region of interest" description="Disordered" evidence="1">
    <location>
        <begin position="189"/>
        <end position="275"/>
    </location>
</feature>
<dbReference type="InParanoid" id="D7FTM2"/>
<dbReference type="Proteomes" id="UP000002630">
    <property type="component" value="Linkage Group LG16"/>
</dbReference>
<feature type="region of interest" description="Disordered" evidence="1">
    <location>
        <begin position="641"/>
        <end position="698"/>
    </location>
</feature>
<feature type="compositionally biased region" description="Polar residues" evidence="1">
    <location>
        <begin position="460"/>
        <end position="471"/>
    </location>
</feature>
<feature type="compositionally biased region" description="Polar residues" evidence="1">
    <location>
        <begin position="216"/>
        <end position="235"/>
    </location>
</feature>
<dbReference type="EMBL" id="FN649741">
    <property type="protein sequence ID" value="CBJ31413.1"/>
    <property type="molecule type" value="Genomic_DNA"/>
</dbReference>
<accession>D7FTM2</accession>
<dbReference type="EMBL" id="FN648434">
    <property type="protein sequence ID" value="CBJ31413.1"/>
    <property type="molecule type" value="Genomic_DNA"/>
</dbReference>
<feature type="compositionally biased region" description="Basic and acidic residues" evidence="1">
    <location>
        <begin position="674"/>
        <end position="688"/>
    </location>
</feature>
<organism evidence="2 3">
    <name type="scientific">Ectocarpus siliculosus</name>
    <name type="common">Brown alga</name>
    <name type="synonym">Conferva siliculosa</name>
    <dbReference type="NCBI Taxonomy" id="2880"/>
    <lineage>
        <taxon>Eukaryota</taxon>
        <taxon>Sar</taxon>
        <taxon>Stramenopiles</taxon>
        <taxon>Ochrophyta</taxon>
        <taxon>PX clade</taxon>
        <taxon>Phaeophyceae</taxon>
        <taxon>Ectocarpales</taxon>
        <taxon>Ectocarpaceae</taxon>
        <taxon>Ectocarpus</taxon>
    </lineage>
</organism>
<feature type="region of interest" description="Disordered" evidence="1">
    <location>
        <begin position="397"/>
        <end position="523"/>
    </location>
</feature>
<feature type="region of interest" description="Disordered" evidence="1">
    <location>
        <begin position="311"/>
        <end position="330"/>
    </location>
</feature>
<evidence type="ECO:0000313" key="3">
    <source>
        <dbReference type="Proteomes" id="UP000002630"/>
    </source>
</evidence>
<protein>
    <submittedName>
        <fullName evidence="2">Uncharacterized protein</fullName>
    </submittedName>
</protein>
<dbReference type="InterPro" id="IPR037383">
    <property type="entry name" value="CCDC87"/>
</dbReference>
<evidence type="ECO:0000313" key="2">
    <source>
        <dbReference type="EMBL" id="CBJ31413.1"/>
    </source>
</evidence>
<dbReference type="OrthoDB" id="10356776at2759"/>
<gene>
    <name evidence="2" type="ORF">Esi_0252_0023</name>
</gene>
<evidence type="ECO:0000256" key="1">
    <source>
        <dbReference type="SAM" id="MobiDB-lite"/>
    </source>
</evidence>
<reference evidence="2 3" key="1">
    <citation type="journal article" date="2010" name="Nature">
        <title>The Ectocarpus genome and the independent evolution of multicellularity in brown algae.</title>
        <authorList>
            <person name="Cock J.M."/>
            <person name="Sterck L."/>
            <person name="Rouze P."/>
            <person name="Scornet D."/>
            <person name="Allen A.E."/>
            <person name="Amoutzias G."/>
            <person name="Anthouard V."/>
            <person name="Artiguenave F."/>
            <person name="Aury J.M."/>
            <person name="Badger J.H."/>
            <person name="Beszteri B."/>
            <person name="Billiau K."/>
            <person name="Bonnet E."/>
            <person name="Bothwell J.H."/>
            <person name="Bowler C."/>
            <person name="Boyen C."/>
            <person name="Brownlee C."/>
            <person name="Carrano C.J."/>
            <person name="Charrier B."/>
            <person name="Cho G.Y."/>
            <person name="Coelho S.M."/>
            <person name="Collen J."/>
            <person name="Corre E."/>
            <person name="Da Silva C."/>
            <person name="Delage L."/>
            <person name="Delaroque N."/>
            <person name="Dittami S.M."/>
            <person name="Doulbeau S."/>
            <person name="Elias M."/>
            <person name="Farnham G."/>
            <person name="Gachon C.M."/>
            <person name="Gschloessl B."/>
            <person name="Heesch S."/>
            <person name="Jabbari K."/>
            <person name="Jubin C."/>
            <person name="Kawai H."/>
            <person name="Kimura K."/>
            <person name="Kloareg B."/>
            <person name="Kupper F.C."/>
            <person name="Lang D."/>
            <person name="Le Bail A."/>
            <person name="Leblanc C."/>
            <person name="Lerouge P."/>
            <person name="Lohr M."/>
            <person name="Lopez P.J."/>
            <person name="Martens C."/>
            <person name="Maumus F."/>
            <person name="Michel G."/>
            <person name="Miranda-Saavedra D."/>
            <person name="Morales J."/>
            <person name="Moreau H."/>
            <person name="Motomura T."/>
            <person name="Nagasato C."/>
            <person name="Napoli C.A."/>
            <person name="Nelson D.R."/>
            <person name="Nyvall-Collen P."/>
            <person name="Peters A.F."/>
            <person name="Pommier C."/>
            <person name="Potin P."/>
            <person name="Poulain J."/>
            <person name="Quesneville H."/>
            <person name="Read B."/>
            <person name="Rensing S.A."/>
            <person name="Ritter A."/>
            <person name="Rousvoal S."/>
            <person name="Samanta M."/>
            <person name="Samson G."/>
            <person name="Schroeder D.C."/>
            <person name="Segurens B."/>
            <person name="Strittmatter M."/>
            <person name="Tonon T."/>
            <person name="Tregear J.W."/>
            <person name="Valentin K."/>
            <person name="von Dassow P."/>
            <person name="Yamagishi T."/>
            <person name="Van de Peer Y."/>
            <person name="Wincker P."/>
        </authorList>
    </citation>
    <scope>NUCLEOTIDE SEQUENCE [LARGE SCALE GENOMIC DNA]</scope>
    <source>
        <strain evidence="3">Ec32 / CCAP1310/4</strain>
    </source>
</reference>
<proteinExistence type="predicted"/>
<feature type="compositionally biased region" description="Polar residues" evidence="1">
    <location>
        <begin position="491"/>
        <end position="505"/>
    </location>
</feature>
<name>D7FTM2_ECTSI</name>
<dbReference type="AlphaFoldDB" id="D7FTM2"/>
<dbReference type="PANTHER" id="PTHR16078">
    <property type="entry name" value="COILED-COIL DOMAIN-CONTAINING PROTEIN 87"/>
    <property type="match status" value="1"/>
</dbReference>
<sequence length="775" mass="84027">MDAIRQANIYPTCRLDKSSRAVYEPEDVWAKKAALVRPDSRSHASSVRARGMFKQKVLAISTTGVTKANMDTVDRFKETVAVLMRSKERAADIGRAERRVLQPEMARRMDRMNAVKRAEFEKQVQQAVEKVVHAAKRRYVRRQEKLDDAGIFHPQANAQRVHTQFWADLNNNVNITTIENEVWARMAADAERGGSPPPGSPHNTTSTLGRRPPATVATSGSRTTVAVNDSESARPSSKDSSRQGAAGGSSKAVAWSDDDAAKDAGPPTGNDAALSAPSSEIFAGVLGYDELGHVPTLDEFRSEWPKLKSRAGLMSPTSSGENNGPGGTSRDEVFRHFKKYYDKADHLEGRPGDALFPAGVCPTGVLQPDFGVVEAVGRHTAKAQEWRCRSRIGEGVLCQPGGGSDVTRKRSGGSDRTQRRSREGTGDLGDGVGHSSASGGDGFTNVFRESMLGGDGRNETPPQGSGTVSFTHSKRDANRGSAGSRRGNGDTSCSAEGTSSGTTGPNHGGKRVRGLRPGGSVWGVDSVRAKASSEGSSTSAELQARLEASWRALHVPARLKLDFLQKYCTVQRILDLPKTAFFLETASKAVPLREKVIDYVRRIEDDGESMTTSSVFSPAEEDMLYELDCWEQFDAFAERVLPDDSNGNDADDDSDAESHGGGESKGSGADDDPGDGHGDKESTEEARRQAQRRRRLEKEARRKAAESLLAWLTSIESKLALKCAEVCDTAWYDVGETITYKGRPVAYTIPAAVMETAIKRREDGEDRAKHGRRAR</sequence>
<dbReference type="PANTHER" id="PTHR16078:SF1">
    <property type="entry name" value="COILED-COIL DOMAIN-CONTAINING PROTEIN 87"/>
    <property type="match status" value="1"/>
</dbReference>